<keyword evidence="2" id="KW-0732">Signal</keyword>
<reference evidence="4 5" key="1">
    <citation type="submission" date="2024-09" db="EMBL/GenBank/DDBJ databases">
        <title>The Natural Products Discovery Center: Release of the First 8490 Sequenced Strains for Exploring Actinobacteria Biosynthetic Diversity.</title>
        <authorList>
            <person name="Kalkreuter E."/>
            <person name="Kautsar S.A."/>
            <person name="Yang D."/>
            <person name="Bader C.D."/>
            <person name="Teijaro C.N."/>
            <person name="Fluegel L."/>
            <person name="Davis C.M."/>
            <person name="Simpson J.R."/>
            <person name="Lauterbach L."/>
            <person name="Steele A.D."/>
            <person name="Gui C."/>
            <person name="Meng S."/>
            <person name="Li G."/>
            <person name="Viehrig K."/>
            <person name="Ye F."/>
            <person name="Su P."/>
            <person name="Kiefer A.F."/>
            <person name="Nichols A."/>
            <person name="Cepeda A.J."/>
            <person name="Yan W."/>
            <person name="Fan B."/>
            <person name="Jiang Y."/>
            <person name="Adhikari A."/>
            <person name="Zheng C.-J."/>
            <person name="Schuster L."/>
            <person name="Cowan T.M."/>
            <person name="Smanski M.J."/>
            <person name="Chevrette M.G."/>
            <person name="De Carvalho L.P.S."/>
            <person name="Shen B."/>
        </authorList>
    </citation>
    <scope>NUCLEOTIDE SEQUENCE [LARGE SCALE GENOMIC DNA]</scope>
    <source>
        <strain evidence="4 5">NPDC056472</strain>
    </source>
</reference>
<name>A0ABW6IMX8_STRWE</name>
<accession>A0ABW6IMX8</accession>
<sequence>MNRRHILRAAAVTASTALVLTGCSTKGGDAAGSSDKSGVKTGPGITDTAIKVGALTDISGPFAPLGKSALQAEQLHLKQVNAAGGVCGRQIELLVRDHGFDVQKAVAAYAEVEPQIAAFGQLSGSAQTAALLDSIEKDKLQTIQIGASGTVLGHAHLRLMASTYDIDMVNGVGFLVQAAKLKKGDKVGHVYIEGEYGGNAAEGARFAARKAGITLVAQTVKPTDKDLTAQVTALRAAGVKAIVFSGVPAQTASLVGVAAATGLKVPVLSSAPAYVPQLLATPAKPALEKMLYVASPWPALSGDDPATKKLADDYTKAYPKDPVNQAAQAGNAAASLLVGTLKAACEAKDLSRDGIGKALRSLTAYAEGFHEPQNFSDPSKASSTKTYIVQPAAGLPGGLKEVQGPIEHPALAEYLATPRG</sequence>
<feature type="domain" description="Leucine-binding protein" evidence="3">
    <location>
        <begin position="50"/>
        <end position="390"/>
    </location>
</feature>
<dbReference type="SUPFAM" id="SSF53822">
    <property type="entry name" value="Periplasmic binding protein-like I"/>
    <property type="match status" value="1"/>
</dbReference>
<dbReference type="InterPro" id="IPR028081">
    <property type="entry name" value="Leu-bd"/>
</dbReference>
<comment type="caution">
    <text evidence="4">The sequence shown here is derived from an EMBL/GenBank/DDBJ whole genome shotgun (WGS) entry which is preliminary data.</text>
</comment>
<dbReference type="RefSeq" id="WP_386256399.1">
    <property type="nucleotide sequence ID" value="NZ_JBHTRV010000003.1"/>
</dbReference>
<proteinExistence type="inferred from homology"/>
<dbReference type="Gene3D" id="3.40.50.2300">
    <property type="match status" value="2"/>
</dbReference>
<gene>
    <name evidence="4" type="ORF">ACFQ63_04530</name>
</gene>
<dbReference type="PROSITE" id="PS51257">
    <property type="entry name" value="PROKAR_LIPOPROTEIN"/>
    <property type="match status" value="1"/>
</dbReference>
<evidence type="ECO:0000313" key="5">
    <source>
        <dbReference type="Proteomes" id="UP001600424"/>
    </source>
</evidence>
<evidence type="ECO:0000313" key="4">
    <source>
        <dbReference type="EMBL" id="MFE5978958.1"/>
    </source>
</evidence>
<keyword evidence="5" id="KW-1185">Reference proteome</keyword>
<evidence type="ECO:0000256" key="2">
    <source>
        <dbReference type="ARBA" id="ARBA00022729"/>
    </source>
</evidence>
<dbReference type="InterPro" id="IPR028082">
    <property type="entry name" value="Peripla_BP_I"/>
</dbReference>
<evidence type="ECO:0000259" key="3">
    <source>
        <dbReference type="Pfam" id="PF13458"/>
    </source>
</evidence>
<comment type="similarity">
    <text evidence="1">Belongs to the leucine-binding protein family.</text>
</comment>
<protein>
    <submittedName>
        <fullName evidence="4">ABC transporter substrate-binding protein</fullName>
    </submittedName>
</protein>
<dbReference type="PANTHER" id="PTHR47235">
    <property type="entry name" value="BLR6548 PROTEIN"/>
    <property type="match status" value="1"/>
</dbReference>
<evidence type="ECO:0000256" key="1">
    <source>
        <dbReference type="ARBA" id="ARBA00010062"/>
    </source>
</evidence>
<organism evidence="4 5">
    <name type="scientific">Streptomyces wedmorensis</name>
    <dbReference type="NCBI Taxonomy" id="43759"/>
    <lineage>
        <taxon>Bacteria</taxon>
        <taxon>Bacillati</taxon>
        <taxon>Actinomycetota</taxon>
        <taxon>Actinomycetes</taxon>
        <taxon>Kitasatosporales</taxon>
        <taxon>Streptomycetaceae</taxon>
        <taxon>Streptomyces</taxon>
    </lineage>
</organism>
<dbReference type="EMBL" id="JBHTRV010000003">
    <property type="protein sequence ID" value="MFE5978958.1"/>
    <property type="molecule type" value="Genomic_DNA"/>
</dbReference>
<dbReference type="Pfam" id="PF13458">
    <property type="entry name" value="Peripla_BP_6"/>
    <property type="match status" value="1"/>
</dbReference>
<dbReference type="PANTHER" id="PTHR47235:SF1">
    <property type="entry name" value="BLR6548 PROTEIN"/>
    <property type="match status" value="1"/>
</dbReference>
<dbReference type="Proteomes" id="UP001600424">
    <property type="component" value="Unassembled WGS sequence"/>
</dbReference>